<evidence type="ECO:0000313" key="2">
    <source>
        <dbReference type="EMBL" id="ASK27436.1"/>
    </source>
</evidence>
<dbReference type="InterPro" id="IPR041705">
    <property type="entry name" value="PIN_Sll0205"/>
</dbReference>
<accession>A0A220S244</accession>
<dbReference type="AlphaFoldDB" id="A0A220S244"/>
<dbReference type="Gene3D" id="3.40.50.1010">
    <property type="entry name" value="5'-nuclease"/>
    <property type="match status" value="1"/>
</dbReference>
<dbReference type="InterPro" id="IPR029060">
    <property type="entry name" value="PIN-like_dom_sf"/>
</dbReference>
<dbReference type="RefSeq" id="WP_089036144.1">
    <property type="nucleotide sequence ID" value="NZ_CP022278.1"/>
</dbReference>
<dbReference type="KEGG" id="nei:BG910_06500"/>
<dbReference type="Proteomes" id="UP000198238">
    <property type="component" value="Chromosome"/>
</dbReference>
<dbReference type="SUPFAM" id="SSF88723">
    <property type="entry name" value="PIN domain-like"/>
    <property type="match status" value="1"/>
</dbReference>
<dbReference type="InterPro" id="IPR002716">
    <property type="entry name" value="PIN_dom"/>
</dbReference>
<protein>
    <submittedName>
        <fullName evidence="2">PIN domain nuclease</fullName>
    </submittedName>
</protein>
<dbReference type="Pfam" id="PF01850">
    <property type="entry name" value="PIN"/>
    <property type="match status" value="1"/>
</dbReference>
<feature type="domain" description="PIN" evidence="1">
    <location>
        <begin position="4"/>
        <end position="117"/>
    </location>
</feature>
<dbReference type="InterPro" id="IPR052919">
    <property type="entry name" value="TA_system_RNase"/>
</dbReference>
<dbReference type="PANTHER" id="PTHR36173">
    <property type="entry name" value="RIBONUCLEASE VAPC16-RELATED"/>
    <property type="match status" value="1"/>
</dbReference>
<organism evidence="2 3">
    <name type="scientific">Neisseria chenwenguii</name>
    <dbReference type="NCBI Taxonomy" id="1853278"/>
    <lineage>
        <taxon>Bacteria</taxon>
        <taxon>Pseudomonadati</taxon>
        <taxon>Pseudomonadota</taxon>
        <taxon>Betaproteobacteria</taxon>
        <taxon>Neisseriales</taxon>
        <taxon>Neisseriaceae</taxon>
        <taxon>Neisseria</taxon>
    </lineage>
</organism>
<dbReference type="CDD" id="cd09872">
    <property type="entry name" value="PIN_Sll0205-like"/>
    <property type="match status" value="1"/>
</dbReference>
<dbReference type="EMBL" id="CP022278">
    <property type="protein sequence ID" value="ASK27436.1"/>
    <property type="molecule type" value="Genomic_DNA"/>
</dbReference>
<keyword evidence="3" id="KW-1185">Reference proteome</keyword>
<sequence length="128" mass="14558">MRKILLDTHVVLWWVLDDGKLGKNARKLIENPNNLIFVSAASIWELSIKLNKGLLKLPEEFFDVIGQEDFENLPIDFFHAKQAGQLPAIHQDPFDRMLIAQTQAEGLELMTVDGYIPQYGIRVIDAGK</sequence>
<reference evidence="2 3" key="1">
    <citation type="submission" date="2017-06" db="EMBL/GenBank/DDBJ databases">
        <title>Neisseria chenwenguii sp. nov., isolated from the intestinal contents of Tibetan Plateau Pika in Yushu, Qinghai Province, China.</title>
        <authorList>
            <person name="Zhang G."/>
        </authorList>
    </citation>
    <scope>NUCLEOTIDE SEQUENCE [LARGE SCALE GENOMIC DNA]</scope>
    <source>
        <strain evidence="2 3">10023</strain>
    </source>
</reference>
<evidence type="ECO:0000259" key="1">
    <source>
        <dbReference type="Pfam" id="PF01850"/>
    </source>
</evidence>
<gene>
    <name evidence="2" type="ORF">BG910_06500</name>
</gene>
<proteinExistence type="predicted"/>
<evidence type="ECO:0000313" key="3">
    <source>
        <dbReference type="Proteomes" id="UP000198238"/>
    </source>
</evidence>
<name>A0A220S244_9NEIS</name>
<dbReference type="PANTHER" id="PTHR36173:SF2">
    <property type="entry name" value="RIBONUCLEASE VAPC16"/>
    <property type="match status" value="1"/>
</dbReference>